<keyword evidence="1" id="KW-0812">Transmembrane</keyword>
<keyword evidence="1" id="KW-1133">Transmembrane helix</keyword>
<keyword evidence="1" id="KW-0472">Membrane</keyword>
<dbReference type="EMBL" id="JFKA01000002">
    <property type="protein sequence ID" value="OSQ39518.1"/>
    <property type="molecule type" value="Genomic_DNA"/>
</dbReference>
<reference evidence="2 3" key="1">
    <citation type="submission" date="2014-03" db="EMBL/GenBank/DDBJ databases">
        <title>The draft genome sequence of Thalassospira mesophila JCM 18969.</title>
        <authorList>
            <person name="Lai Q."/>
            <person name="Shao Z."/>
        </authorList>
    </citation>
    <scope>NUCLEOTIDE SEQUENCE [LARGE SCALE GENOMIC DNA]</scope>
    <source>
        <strain evidence="2 3">JCM 18969</strain>
    </source>
</reference>
<dbReference type="SUPFAM" id="SSF50998">
    <property type="entry name" value="Quinoprotein alcohol dehydrogenase-like"/>
    <property type="match status" value="1"/>
</dbReference>
<evidence type="ECO:0000313" key="3">
    <source>
        <dbReference type="Proteomes" id="UP000193391"/>
    </source>
</evidence>
<dbReference type="Pfam" id="PF14269">
    <property type="entry name" value="Arylsulfotran_2"/>
    <property type="match status" value="1"/>
</dbReference>
<dbReference type="Gene3D" id="2.130.10.10">
    <property type="entry name" value="YVTN repeat-like/Quinoprotein amine dehydrogenase"/>
    <property type="match status" value="1"/>
</dbReference>
<feature type="transmembrane region" description="Helical" evidence="1">
    <location>
        <begin position="23"/>
        <end position="45"/>
    </location>
</feature>
<evidence type="ECO:0008006" key="4">
    <source>
        <dbReference type="Google" id="ProtNLM"/>
    </source>
</evidence>
<gene>
    <name evidence="2" type="ORF">TMES_05700</name>
</gene>
<organism evidence="2 3">
    <name type="scientific">Thalassospira mesophila</name>
    <dbReference type="NCBI Taxonomy" id="1293891"/>
    <lineage>
        <taxon>Bacteria</taxon>
        <taxon>Pseudomonadati</taxon>
        <taxon>Pseudomonadota</taxon>
        <taxon>Alphaproteobacteria</taxon>
        <taxon>Rhodospirillales</taxon>
        <taxon>Thalassospiraceae</taxon>
        <taxon>Thalassospira</taxon>
    </lineage>
</organism>
<accession>A0A1Y2L200</accession>
<dbReference type="OrthoDB" id="264813at2"/>
<dbReference type="InterPro" id="IPR015943">
    <property type="entry name" value="WD40/YVTN_repeat-like_dom_sf"/>
</dbReference>
<proteinExistence type="predicted"/>
<evidence type="ECO:0000313" key="2">
    <source>
        <dbReference type="EMBL" id="OSQ39518.1"/>
    </source>
</evidence>
<protein>
    <recommendedName>
        <fullName evidence="4">Arylsulfotransferase domain protein</fullName>
    </recommendedName>
</protein>
<name>A0A1Y2L200_9PROT</name>
<dbReference type="RefSeq" id="WP_085580373.1">
    <property type="nucleotide sequence ID" value="NZ_JFKA01000002.1"/>
</dbReference>
<keyword evidence="3" id="KW-1185">Reference proteome</keyword>
<dbReference type="PANTHER" id="PTHR35340">
    <property type="entry name" value="PQQ ENZYME REPEAT PROTEIN-RELATED"/>
    <property type="match status" value="1"/>
</dbReference>
<evidence type="ECO:0000256" key="1">
    <source>
        <dbReference type="SAM" id="Phobius"/>
    </source>
</evidence>
<dbReference type="InterPro" id="IPR053143">
    <property type="entry name" value="Arylsulfate_ST"/>
</dbReference>
<dbReference type="PANTHER" id="PTHR35340:SF5">
    <property type="entry name" value="ASST-DOMAIN-CONTAINING PROTEIN"/>
    <property type="match status" value="1"/>
</dbReference>
<dbReference type="InterPro" id="IPR011047">
    <property type="entry name" value="Quinoprotein_ADH-like_sf"/>
</dbReference>
<dbReference type="InterPro" id="IPR039535">
    <property type="entry name" value="ASST-like"/>
</dbReference>
<dbReference type="Proteomes" id="UP000193391">
    <property type="component" value="Unassembled WGS sequence"/>
</dbReference>
<sequence>MPSPDQENQTPSTSQDDGGDRGFFAIFVVGIAAISFSIGAVVMLADVPPSQYFRNAWSAGVALWEKETQYNDIARLDFWAPARNDKKGVTAYDESRAQNGLTLYSSGDGPHAVLIDMKGNIVHEWRTPFSKIYNDTSPIKNPQKDEYMHWHTAKMQPNGDLIVQFTAAGDTPYGYGLARIDKDSNVVWGYLGTAHHDFSVDKDGKVYALTQEFRNNTYQYRNQLKPPRLDDFAVILSPEGKELKKVSVLDAIINSPYDHLIDFAPYYSKDDVLHTNTIEVITAETAQNFPYGKEGDVLLSFRDMGILAVLDMDQEKIVWATRGPWLGQHDPDLLPNGDILMFDNQGQLDNPDAGMSRVLQIDPKTGGITWEYDGSKDNYFYSDIRSDQERLPNGNTLITESTGGRLFEVNNDGEIVWEFYNPIRRDNPEKTGEKLIPIVSQAERIFDDRAALFSSSMKGEDQ</sequence>
<comment type="caution">
    <text evidence="2">The sequence shown here is derived from an EMBL/GenBank/DDBJ whole genome shotgun (WGS) entry which is preliminary data.</text>
</comment>
<dbReference type="AlphaFoldDB" id="A0A1Y2L200"/>
<dbReference type="STRING" id="1293891.TMES_05700"/>